<reference evidence="1 2" key="1">
    <citation type="submission" date="2017-05" db="EMBL/GenBank/DDBJ databases">
        <authorList>
            <person name="Varghese N."/>
            <person name="Submissions S."/>
        </authorList>
    </citation>
    <scope>NUCLEOTIDE SEQUENCE [LARGE SCALE GENOMIC DNA]</scope>
    <source>
        <strain evidence="1 2">DSM 19036</strain>
    </source>
</reference>
<protein>
    <recommendedName>
        <fullName evidence="3">DUF4397 domain-containing protein</fullName>
    </recommendedName>
</protein>
<evidence type="ECO:0000313" key="1">
    <source>
        <dbReference type="EMBL" id="SMO98891.1"/>
    </source>
</evidence>
<gene>
    <name evidence="1" type="ORF">SAMN06265348_11821</name>
</gene>
<proteinExistence type="predicted"/>
<sequence>MNTKPKPRKNMKKTLLFIIPVALLFLIASCEKENYTIKGTANITVINAALNAGSIKVNAGAGNGFAYAKASDVAFGGNAIYGAFTGSTPITVVSSTDTTKVLFSRTVDLQPISTLYIAGLSPTIDTVFRVEKSIPVINNAVLKPDSSVYIRFVNLSPNSTPLNINVRLATTNEVTGLAYKGISELKKYAAKTSSTTYTFEIRDAATNVVQSTLNFNATNNRYKTITIVIRGLMVTGTGTTAFGTFQVNHVG</sequence>
<dbReference type="AlphaFoldDB" id="A0A521FTP7"/>
<keyword evidence="2" id="KW-1185">Reference proteome</keyword>
<dbReference type="EMBL" id="FXTN01000018">
    <property type="protein sequence ID" value="SMO98891.1"/>
    <property type="molecule type" value="Genomic_DNA"/>
</dbReference>
<accession>A0A521FTP7</accession>
<organism evidence="1 2">
    <name type="scientific">Pedobacter westerhofensis</name>
    <dbReference type="NCBI Taxonomy" id="425512"/>
    <lineage>
        <taxon>Bacteria</taxon>
        <taxon>Pseudomonadati</taxon>
        <taxon>Bacteroidota</taxon>
        <taxon>Sphingobacteriia</taxon>
        <taxon>Sphingobacteriales</taxon>
        <taxon>Sphingobacteriaceae</taxon>
        <taxon>Pedobacter</taxon>
    </lineage>
</organism>
<dbReference type="Proteomes" id="UP000320300">
    <property type="component" value="Unassembled WGS sequence"/>
</dbReference>
<evidence type="ECO:0000313" key="2">
    <source>
        <dbReference type="Proteomes" id="UP000320300"/>
    </source>
</evidence>
<name>A0A521FTP7_9SPHI</name>
<dbReference type="PROSITE" id="PS51257">
    <property type="entry name" value="PROKAR_LIPOPROTEIN"/>
    <property type="match status" value="1"/>
</dbReference>
<evidence type="ECO:0008006" key="3">
    <source>
        <dbReference type="Google" id="ProtNLM"/>
    </source>
</evidence>